<feature type="compositionally biased region" description="Polar residues" evidence="1">
    <location>
        <begin position="58"/>
        <end position="70"/>
    </location>
</feature>
<feature type="compositionally biased region" description="Low complexity" evidence="1">
    <location>
        <begin position="502"/>
        <end position="514"/>
    </location>
</feature>
<evidence type="ECO:0000256" key="1">
    <source>
        <dbReference type="SAM" id="MobiDB-lite"/>
    </source>
</evidence>
<dbReference type="EMBL" id="KZ107850">
    <property type="protein sequence ID" value="OSS46925.1"/>
    <property type="molecule type" value="Genomic_DNA"/>
</dbReference>
<dbReference type="Proteomes" id="UP000193240">
    <property type="component" value="Unassembled WGS sequence"/>
</dbReference>
<keyword evidence="3" id="KW-1185">Reference proteome</keyword>
<organism evidence="2 3">
    <name type="scientific">Epicoccum nigrum</name>
    <name type="common">Soil fungus</name>
    <name type="synonym">Epicoccum purpurascens</name>
    <dbReference type="NCBI Taxonomy" id="105696"/>
    <lineage>
        <taxon>Eukaryota</taxon>
        <taxon>Fungi</taxon>
        <taxon>Dikarya</taxon>
        <taxon>Ascomycota</taxon>
        <taxon>Pezizomycotina</taxon>
        <taxon>Dothideomycetes</taxon>
        <taxon>Pleosporomycetidae</taxon>
        <taxon>Pleosporales</taxon>
        <taxon>Pleosporineae</taxon>
        <taxon>Didymellaceae</taxon>
        <taxon>Epicoccum</taxon>
    </lineage>
</organism>
<feature type="compositionally biased region" description="Polar residues" evidence="1">
    <location>
        <begin position="733"/>
        <end position="742"/>
    </location>
</feature>
<feature type="compositionally biased region" description="Acidic residues" evidence="1">
    <location>
        <begin position="206"/>
        <end position="224"/>
    </location>
</feature>
<dbReference type="STRING" id="105696.A0A1Y2LSS8"/>
<protein>
    <submittedName>
        <fullName evidence="2">Uncharacterized protein</fullName>
    </submittedName>
</protein>
<evidence type="ECO:0000313" key="2">
    <source>
        <dbReference type="EMBL" id="OSS46925.1"/>
    </source>
</evidence>
<feature type="region of interest" description="Disordered" evidence="1">
    <location>
        <begin position="415"/>
        <end position="456"/>
    </location>
</feature>
<dbReference type="AlphaFoldDB" id="A0A1Y2LSS8"/>
<feature type="compositionally biased region" description="Pro residues" evidence="1">
    <location>
        <begin position="445"/>
        <end position="455"/>
    </location>
</feature>
<feature type="compositionally biased region" description="Pro residues" evidence="1">
    <location>
        <begin position="774"/>
        <end position="783"/>
    </location>
</feature>
<feature type="compositionally biased region" description="Low complexity" evidence="1">
    <location>
        <begin position="146"/>
        <end position="159"/>
    </location>
</feature>
<name>A0A1Y2LSS8_EPING</name>
<dbReference type="OMA" id="GARASFY"/>
<evidence type="ECO:0000313" key="3">
    <source>
        <dbReference type="Proteomes" id="UP000193240"/>
    </source>
</evidence>
<feature type="compositionally biased region" description="Polar residues" evidence="1">
    <location>
        <begin position="518"/>
        <end position="535"/>
    </location>
</feature>
<feature type="compositionally biased region" description="Basic and acidic residues" evidence="1">
    <location>
        <begin position="172"/>
        <end position="184"/>
    </location>
</feature>
<feature type="compositionally biased region" description="Low complexity" evidence="1">
    <location>
        <begin position="553"/>
        <end position="587"/>
    </location>
</feature>
<proteinExistence type="predicted"/>
<gene>
    <name evidence="2" type="ORF">B5807_08835</name>
</gene>
<feature type="region of interest" description="Disordered" evidence="1">
    <location>
        <begin position="733"/>
        <end position="794"/>
    </location>
</feature>
<accession>A0A1Y2LSS8</accession>
<feature type="region of interest" description="Disordered" evidence="1">
    <location>
        <begin position="470"/>
        <end position="588"/>
    </location>
</feature>
<reference evidence="2 3" key="1">
    <citation type="journal article" date="2017" name="Genome Announc.">
        <title>Genome sequence of the saprophytic ascomycete Epicoccum nigrum ICMP 19927 strain isolated from New Zealand.</title>
        <authorList>
            <person name="Fokin M."/>
            <person name="Fleetwood D."/>
            <person name="Weir B.S."/>
            <person name="Villas-Boas S.G."/>
        </authorList>
    </citation>
    <scope>NUCLEOTIDE SEQUENCE [LARGE SCALE GENOMIC DNA]</scope>
    <source>
        <strain evidence="2 3">ICMP 19927</strain>
    </source>
</reference>
<feature type="region of interest" description="Disordered" evidence="1">
    <location>
        <begin position="1"/>
        <end position="248"/>
    </location>
</feature>
<dbReference type="InParanoid" id="A0A1Y2LSS8"/>
<sequence length="819" mass="87244">MDHWGDPWADNADDKSPAKNAVTSPLPPAFAFNSVPLNGFVDDAGWGNADDDGFGDWTSPNTDNVASTDVLSARAEDRGPGSAGWSTVTHEERDISAKWPDSVSNTPPGLEKVDSEPSDSSTVAQLDEAVDQGTAEEPNLQPQTDVESSVHSSTSPSETSRNDLPVESPRTSVEDERIAGKDEIEPLPIAADLGTVAGKNHGTTSEAEEDEEDEEGEGEGEEVIEDLKAVVTTKEQTVPSHDTDDRSIHSLNDQEASSANAGSTNTVDDVPTANVAQSLTHAAAVVHDQTLLAQLFPTSEQSSKQLDEHDDPIFSTSARKAWYRLTRKQTLREFNHGDNDDNYIRVNWTNSRVRSDVHKTVARWAREDRISGTGPGARASFYWDTPAPAEPTASFGHSRTQSSIPTTKTALPARQSLPPLATNSSAAFDWSSPASADPWKIESPAPLPSPTPPALKNPIVAKLQRQEGRAVSVDLTARQSEQSTHKRTLTTSHTAPHALIIPPSSSAPPSQTSPKIPESQTGLDVLDSSQTSTNGAVDPPVEDEDDEWGEMVQTPTLPTPQQLNPFTQTSTTSMIPSPSSSPASGLPAELPLQASTAEATIPTPIVRLRSTISPTSALFKANAFVPLDAEQGPIGPGMLRPTNRLVQSPADSQLTANVAGDVAAKVHAAKDETSSINGILASSSPVSAPLVADPEVNGKTLAEMQVAVDPAVSVQPPTDSWAEADFSFFESARTATVSQPPSQRHDPSDPFAFFDSTPPTVTQSAAKTLSQPLPRDPTPPALQPPINTISSSERQRLVENRALQDILDGLPDLSYMLKR</sequence>
<feature type="compositionally biased region" description="Acidic residues" evidence="1">
    <location>
        <begin position="540"/>
        <end position="549"/>
    </location>
</feature>
<feature type="compositionally biased region" description="Polar residues" evidence="1">
    <location>
        <begin position="757"/>
        <end position="771"/>
    </location>
</feature>